<evidence type="ECO:0000256" key="1">
    <source>
        <dbReference type="SAM" id="MobiDB-lite"/>
    </source>
</evidence>
<keyword evidence="3" id="KW-1185">Reference proteome</keyword>
<dbReference type="Proteomes" id="UP000039865">
    <property type="component" value="Unassembled WGS sequence"/>
</dbReference>
<dbReference type="Gene3D" id="1.10.287.1490">
    <property type="match status" value="1"/>
</dbReference>
<dbReference type="AlphaFoldDB" id="A0A078B7D4"/>
<sequence>MDIMMEDDESVNFVVEHIDSHPKLSDDYKNLSHDHIIQSRQDGILRSHRQSEKDRFNARDSEDISWKEQYEDVQKQYQQMKLDYRVLELRYQKLEEKHQSYEQDQNSLSTDKDKIKAYEQDILELEGQFKELKNENLQMKVKLQAQQSEINSYESQINEYVNLKVAHEDHKIEYERLLKKCEQQQQKLDQQNQMLDNQANMSFMPSNSSPSPYRSPGKLSDQDQMQYERRIRMLEQEKENLMRQIQLEQYNRIEKQKHKLELEARLKTAEIEAQKSMEERQILERSIKDLKRGQNDLLHKIRESQEFLDVCTSFLQRNGLMASSFISDDPF</sequence>
<accession>A0A078B7D4</accession>
<feature type="compositionally biased region" description="Low complexity" evidence="1">
    <location>
        <begin position="200"/>
        <end position="216"/>
    </location>
</feature>
<evidence type="ECO:0000313" key="3">
    <source>
        <dbReference type="Proteomes" id="UP000039865"/>
    </source>
</evidence>
<dbReference type="InParanoid" id="A0A078B7D4"/>
<evidence type="ECO:0000313" key="2">
    <source>
        <dbReference type="EMBL" id="CDW90324.1"/>
    </source>
</evidence>
<dbReference type="OrthoDB" id="326291at2759"/>
<proteinExistence type="predicted"/>
<reference evidence="2 3" key="1">
    <citation type="submission" date="2014-06" db="EMBL/GenBank/DDBJ databases">
        <authorList>
            <person name="Swart Estienne"/>
        </authorList>
    </citation>
    <scope>NUCLEOTIDE SEQUENCE [LARGE SCALE GENOMIC DNA]</scope>
    <source>
        <strain evidence="2 3">130c</strain>
    </source>
</reference>
<name>A0A078B7D4_STYLE</name>
<protein>
    <submittedName>
        <fullName evidence="2">Uncharacterized protein</fullName>
    </submittedName>
</protein>
<gene>
    <name evidence="2" type="primary">Contig1551.g1689</name>
    <name evidence="2" type="ORF">STYLEM_19466</name>
</gene>
<dbReference type="EMBL" id="CCKQ01018366">
    <property type="protein sequence ID" value="CDW90324.1"/>
    <property type="molecule type" value="Genomic_DNA"/>
</dbReference>
<organism evidence="2 3">
    <name type="scientific">Stylonychia lemnae</name>
    <name type="common">Ciliate</name>
    <dbReference type="NCBI Taxonomy" id="5949"/>
    <lineage>
        <taxon>Eukaryota</taxon>
        <taxon>Sar</taxon>
        <taxon>Alveolata</taxon>
        <taxon>Ciliophora</taxon>
        <taxon>Intramacronucleata</taxon>
        <taxon>Spirotrichea</taxon>
        <taxon>Stichotrichia</taxon>
        <taxon>Sporadotrichida</taxon>
        <taxon>Oxytrichidae</taxon>
        <taxon>Stylonychinae</taxon>
        <taxon>Stylonychia</taxon>
    </lineage>
</organism>
<feature type="region of interest" description="Disordered" evidence="1">
    <location>
        <begin position="200"/>
        <end position="223"/>
    </location>
</feature>